<gene>
    <name evidence="2" type="primary">yjmB_8</name>
    <name evidence="2" type="ORF">SDC9_88715</name>
</gene>
<dbReference type="PANTHER" id="PTHR11328:SF24">
    <property type="entry name" value="MAJOR FACILITATOR SUPERFAMILY (MFS) PROFILE DOMAIN-CONTAINING PROTEIN"/>
    <property type="match status" value="1"/>
</dbReference>
<keyword evidence="1" id="KW-1133">Transmembrane helix</keyword>
<feature type="transmembrane region" description="Helical" evidence="1">
    <location>
        <begin position="237"/>
        <end position="260"/>
    </location>
</feature>
<feature type="transmembrane region" description="Helical" evidence="1">
    <location>
        <begin position="21"/>
        <end position="39"/>
    </location>
</feature>
<dbReference type="Pfam" id="PF13347">
    <property type="entry name" value="MFS_2"/>
    <property type="match status" value="1"/>
</dbReference>
<feature type="transmembrane region" description="Helical" evidence="1">
    <location>
        <begin position="377"/>
        <end position="395"/>
    </location>
</feature>
<reference evidence="2" key="1">
    <citation type="submission" date="2019-08" db="EMBL/GenBank/DDBJ databases">
        <authorList>
            <person name="Kucharzyk K."/>
            <person name="Murdoch R.W."/>
            <person name="Higgins S."/>
            <person name="Loffler F."/>
        </authorList>
    </citation>
    <scope>NUCLEOTIDE SEQUENCE</scope>
</reference>
<sequence>MRRHPINRLTLRTKLGFGIGDLGGNLFFTIIGFYLLFYFTDVVGLLPALAGTALMIGKIWDAVTDPVTGYLSDRTRTRFGRRRPYMFVGSIISFFCMGLIFTPVQLSSQGMLFVYLTFLYCLLNTAYTLVNIPYAALLPELTEDYYQRTILTGYRMSFAVVGTFIGAALVMPIVSSFSSATLGWSMMGTFMGAVMLFSTLATVFAITEPTHPQQEEQEGFFTTFSEVLKEKVFLTALLPWTFFITGTSMVQGALVYYFTYIFGNEGLFQLALVALLSFSLLCIPIWVRISHHIGKKRCYMIGMGIMSVGVLLFSLLGEYLGPVFGVAIMAVSGIGLSTHYVMPHAILPDIVEYDVSLHAKGRREGVFSSLWTFSSKLGQAFALALNGWVLALFGYQSDAVGSLAKTGIMLLCGPLPLIWYVLGIIILRAYPIDEAFYQNILSKRSES</sequence>
<dbReference type="GO" id="GO:0006814">
    <property type="term" value="P:sodium ion transport"/>
    <property type="evidence" value="ECO:0007669"/>
    <property type="project" value="InterPro"/>
</dbReference>
<dbReference type="GO" id="GO:0005886">
    <property type="term" value="C:plasma membrane"/>
    <property type="evidence" value="ECO:0007669"/>
    <property type="project" value="TreeGrafter"/>
</dbReference>
<accession>A0A644ZTT2</accession>
<keyword evidence="1" id="KW-0472">Membrane</keyword>
<name>A0A644ZTT2_9ZZZZ</name>
<dbReference type="SUPFAM" id="SSF103473">
    <property type="entry name" value="MFS general substrate transporter"/>
    <property type="match status" value="1"/>
</dbReference>
<comment type="caution">
    <text evidence="2">The sequence shown here is derived from an EMBL/GenBank/DDBJ whole genome shotgun (WGS) entry which is preliminary data.</text>
</comment>
<feature type="transmembrane region" description="Helical" evidence="1">
    <location>
        <begin position="45"/>
        <end position="63"/>
    </location>
</feature>
<evidence type="ECO:0000256" key="1">
    <source>
        <dbReference type="SAM" id="Phobius"/>
    </source>
</evidence>
<dbReference type="GO" id="GO:0008643">
    <property type="term" value="P:carbohydrate transport"/>
    <property type="evidence" value="ECO:0007669"/>
    <property type="project" value="InterPro"/>
</dbReference>
<protein>
    <submittedName>
        <fullName evidence="2">Putative symporter YjmB</fullName>
    </submittedName>
</protein>
<dbReference type="NCBIfam" id="TIGR00792">
    <property type="entry name" value="gph"/>
    <property type="match status" value="1"/>
</dbReference>
<dbReference type="AlphaFoldDB" id="A0A644ZTT2"/>
<proteinExistence type="predicted"/>
<dbReference type="InterPro" id="IPR036259">
    <property type="entry name" value="MFS_trans_sf"/>
</dbReference>
<feature type="transmembrane region" description="Helical" evidence="1">
    <location>
        <begin position="112"/>
        <end position="137"/>
    </location>
</feature>
<keyword evidence="1" id="KW-0812">Transmembrane</keyword>
<dbReference type="Gene3D" id="1.20.1250.20">
    <property type="entry name" value="MFS general substrate transporter like domains"/>
    <property type="match status" value="2"/>
</dbReference>
<dbReference type="CDD" id="cd17332">
    <property type="entry name" value="MFS_MelB_like"/>
    <property type="match status" value="1"/>
</dbReference>
<organism evidence="2">
    <name type="scientific">bioreactor metagenome</name>
    <dbReference type="NCBI Taxonomy" id="1076179"/>
    <lineage>
        <taxon>unclassified sequences</taxon>
        <taxon>metagenomes</taxon>
        <taxon>ecological metagenomes</taxon>
    </lineage>
</organism>
<feature type="transmembrane region" description="Helical" evidence="1">
    <location>
        <begin position="266"/>
        <end position="287"/>
    </location>
</feature>
<dbReference type="PANTHER" id="PTHR11328">
    <property type="entry name" value="MAJOR FACILITATOR SUPERFAMILY DOMAIN-CONTAINING PROTEIN"/>
    <property type="match status" value="1"/>
</dbReference>
<feature type="transmembrane region" description="Helical" evidence="1">
    <location>
        <begin position="407"/>
        <end position="430"/>
    </location>
</feature>
<feature type="transmembrane region" description="Helical" evidence="1">
    <location>
        <begin position="84"/>
        <end position="106"/>
    </location>
</feature>
<feature type="transmembrane region" description="Helical" evidence="1">
    <location>
        <begin position="184"/>
        <end position="206"/>
    </location>
</feature>
<dbReference type="GO" id="GO:0015293">
    <property type="term" value="F:symporter activity"/>
    <property type="evidence" value="ECO:0007669"/>
    <property type="project" value="InterPro"/>
</dbReference>
<dbReference type="InterPro" id="IPR001927">
    <property type="entry name" value="Na/Gal_symport"/>
</dbReference>
<dbReference type="EMBL" id="VSSQ01009587">
    <property type="protein sequence ID" value="MPM42053.1"/>
    <property type="molecule type" value="Genomic_DNA"/>
</dbReference>
<evidence type="ECO:0000313" key="2">
    <source>
        <dbReference type="EMBL" id="MPM42053.1"/>
    </source>
</evidence>
<feature type="transmembrane region" description="Helical" evidence="1">
    <location>
        <begin position="158"/>
        <end position="178"/>
    </location>
</feature>
<dbReference type="InterPro" id="IPR039672">
    <property type="entry name" value="MFS_2"/>
</dbReference>